<dbReference type="GO" id="GO:0035663">
    <property type="term" value="F:Toll-like receptor 2 binding"/>
    <property type="evidence" value="ECO:0007669"/>
    <property type="project" value="TreeGrafter"/>
</dbReference>
<dbReference type="InterPro" id="IPR017279">
    <property type="entry name" value="Tol-interleuk_rcpt_adapt_Tirap"/>
</dbReference>
<feature type="domain" description="TIR" evidence="2">
    <location>
        <begin position="65"/>
        <end position="203"/>
    </location>
</feature>
<evidence type="ECO:0000313" key="3">
    <source>
        <dbReference type="Ensembl" id="ENSSMAP00000063277.1"/>
    </source>
</evidence>
<dbReference type="Gene3D" id="3.40.50.10140">
    <property type="entry name" value="Toll/interleukin-1 receptor homology (TIR) domain"/>
    <property type="match status" value="1"/>
</dbReference>
<dbReference type="PANTHER" id="PTHR22662">
    <property type="entry name" value="TIRAP"/>
    <property type="match status" value="1"/>
</dbReference>
<feature type="compositionally biased region" description="Polar residues" evidence="1">
    <location>
        <begin position="26"/>
        <end position="37"/>
    </location>
</feature>
<dbReference type="AlphaFoldDB" id="A0A8D3DUR8"/>
<sequence length="251" mass="28424">MYSLWFFVAGWFQKLLNPRISSSTQRDQKVKATTSLSYKPPSPEAAPSRAQKPPSALSSQQRWRRKYDLLVCHSLADSDAEEAIRLVSFLEASPRGLRCFLWQRDVCPGGAVFTEFCQAVHESHLQALLITPHFLQEEWCMYMMHQALAEGPMSSRLIPLIWNLSHAEYPPELRFYVYINLSRNADRGYSLINKTVLMRLEDLVKTERTFDSRSGIGGEGGSRGDGPASNDGRPRRDAASAEKRRGGGMKR</sequence>
<dbReference type="PANTHER" id="PTHR22662:SF0">
    <property type="entry name" value="TOLL_INTERLEUKIN-1 RECEPTOR DOMAIN-CONTAINING ADAPTER PROTEIN"/>
    <property type="match status" value="1"/>
</dbReference>
<evidence type="ECO:0000259" key="2">
    <source>
        <dbReference type="PROSITE" id="PS50104"/>
    </source>
</evidence>
<dbReference type="SUPFAM" id="SSF52200">
    <property type="entry name" value="Toll/Interleukin receptor TIR domain"/>
    <property type="match status" value="1"/>
</dbReference>
<dbReference type="Pfam" id="PF13676">
    <property type="entry name" value="TIR_2"/>
    <property type="match status" value="1"/>
</dbReference>
<name>A0A8D3DUR8_SCOMX</name>
<gene>
    <name evidence="3" type="primary">TIRAP</name>
</gene>
<accession>A0A8D3DUR8</accession>
<reference evidence="3" key="1">
    <citation type="submission" date="2023-05" db="EMBL/GenBank/DDBJ databases">
        <title>High-quality long-read genome of Scophthalmus maximus.</title>
        <authorList>
            <person name="Lien S."/>
            <person name="Martinez P."/>
        </authorList>
    </citation>
    <scope>NUCLEOTIDE SEQUENCE [LARGE SCALE GENOMIC DNA]</scope>
</reference>
<dbReference type="GO" id="GO:0032760">
    <property type="term" value="P:positive regulation of tumor necrosis factor production"/>
    <property type="evidence" value="ECO:0007669"/>
    <property type="project" value="TreeGrafter"/>
</dbReference>
<protein>
    <submittedName>
        <fullName evidence="3">TIR domain containing adaptor protein</fullName>
    </submittedName>
</protein>
<dbReference type="GO" id="GO:2000343">
    <property type="term" value="P:positive regulation of chemokine (C-X-C motif) ligand 2 production"/>
    <property type="evidence" value="ECO:0007669"/>
    <property type="project" value="TreeGrafter"/>
</dbReference>
<dbReference type="GO" id="GO:0035662">
    <property type="term" value="F:Toll-like receptor 4 binding"/>
    <property type="evidence" value="ECO:0007669"/>
    <property type="project" value="TreeGrafter"/>
</dbReference>
<feature type="region of interest" description="Disordered" evidence="1">
    <location>
        <begin position="26"/>
        <end position="60"/>
    </location>
</feature>
<dbReference type="PROSITE" id="PS50104">
    <property type="entry name" value="TIR"/>
    <property type="match status" value="1"/>
</dbReference>
<dbReference type="GO" id="GO:0034142">
    <property type="term" value="P:toll-like receptor 4 signaling pathway"/>
    <property type="evidence" value="ECO:0007669"/>
    <property type="project" value="TreeGrafter"/>
</dbReference>
<dbReference type="GO" id="GO:0043123">
    <property type="term" value="P:positive regulation of canonical NF-kappaB signal transduction"/>
    <property type="evidence" value="ECO:0007669"/>
    <property type="project" value="TreeGrafter"/>
</dbReference>
<proteinExistence type="predicted"/>
<organism evidence="3 4">
    <name type="scientific">Scophthalmus maximus</name>
    <name type="common">Turbot</name>
    <name type="synonym">Psetta maxima</name>
    <dbReference type="NCBI Taxonomy" id="52904"/>
    <lineage>
        <taxon>Eukaryota</taxon>
        <taxon>Metazoa</taxon>
        <taxon>Chordata</taxon>
        <taxon>Craniata</taxon>
        <taxon>Vertebrata</taxon>
        <taxon>Euteleostomi</taxon>
        <taxon>Actinopterygii</taxon>
        <taxon>Neopterygii</taxon>
        <taxon>Teleostei</taxon>
        <taxon>Neoteleostei</taxon>
        <taxon>Acanthomorphata</taxon>
        <taxon>Carangaria</taxon>
        <taxon>Pleuronectiformes</taxon>
        <taxon>Pleuronectoidei</taxon>
        <taxon>Scophthalmidae</taxon>
        <taxon>Scophthalmus</taxon>
    </lineage>
</organism>
<dbReference type="Ensembl" id="ENSSMAT00000066963.1">
    <property type="protein sequence ID" value="ENSSMAP00000063277.1"/>
    <property type="gene ID" value="ENSSMAG00000025411.1"/>
</dbReference>
<dbReference type="GeneTree" id="ENSGT00510000048428"/>
<dbReference type="SMART" id="SM00255">
    <property type="entry name" value="TIR"/>
    <property type="match status" value="1"/>
</dbReference>
<feature type="region of interest" description="Disordered" evidence="1">
    <location>
        <begin position="211"/>
        <end position="251"/>
    </location>
</feature>
<reference evidence="3" key="2">
    <citation type="submission" date="2025-08" db="UniProtKB">
        <authorList>
            <consortium name="Ensembl"/>
        </authorList>
    </citation>
    <scope>IDENTIFICATION</scope>
</reference>
<dbReference type="Proteomes" id="UP000694558">
    <property type="component" value="Chromosome 3"/>
</dbReference>
<dbReference type="GO" id="GO:0005737">
    <property type="term" value="C:cytoplasm"/>
    <property type="evidence" value="ECO:0007669"/>
    <property type="project" value="TreeGrafter"/>
</dbReference>
<dbReference type="GO" id="GO:0005886">
    <property type="term" value="C:plasma membrane"/>
    <property type="evidence" value="ECO:0007669"/>
    <property type="project" value="TreeGrafter"/>
</dbReference>
<dbReference type="InterPro" id="IPR000157">
    <property type="entry name" value="TIR_dom"/>
</dbReference>
<feature type="compositionally biased region" description="Basic and acidic residues" evidence="1">
    <location>
        <begin position="232"/>
        <end position="245"/>
    </location>
</feature>
<feature type="compositionally biased region" description="Gly residues" evidence="1">
    <location>
        <begin position="215"/>
        <end position="224"/>
    </location>
</feature>
<evidence type="ECO:0000313" key="4">
    <source>
        <dbReference type="Proteomes" id="UP000694558"/>
    </source>
</evidence>
<dbReference type="InterPro" id="IPR035897">
    <property type="entry name" value="Toll_tir_struct_dom_sf"/>
</dbReference>
<evidence type="ECO:0000256" key="1">
    <source>
        <dbReference type="SAM" id="MobiDB-lite"/>
    </source>
</evidence>